<accession>A0ABY9QY00</accession>
<organism evidence="2 3">
    <name type="scientific">Nitratidesulfovibrio liaohensis</name>
    <dbReference type="NCBI Taxonomy" id="2604158"/>
    <lineage>
        <taxon>Bacteria</taxon>
        <taxon>Pseudomonadati</taxon>
        <taxon>Thermodesulfobacteriota</taxon>
        <taxon>Desulfovibrionia</taxon>
        <taxon>Desulfovibrionales</taxon>
        <taxon>Desulfovibrionaceae</taxon>
        <taxon>Nitratidesulfovibrio</taxon>
    </lineage>
</organism>
<keyword evidence="3" id="KW-1185">Reference proteome</keyword>
<gene>
    <name evidence="2" type="ORF">KPS_002417</name>
</gene>
<dbReference type="RefSeq" id="WP_309540498.1">
    <property type="nucleotide sequence ID" value="NZ_CP133659.1"/>
</dbReference>
<evidence type="ECO:0000313" key="3">
    <source>
        <dbReference type="Proteomes" id="UP001180616"/>
    </source>
</evidence>
<feature type="region of interest" description="Disordered" evidence="1">
    <location>
        <begin position="501"/>
        <end position="540"/>
    </location>
</feature>
<name>A0ABY9QY00_9BACT</name>
<sequence length="540" mass="57669">MALKKKKGESKQSYLRRCVAEQRAAGASDVKAMSTCAGQWKAEMADADDDATRLTGGPITVTLAEGDASADAAARFAILAYTGKIIDWGWWRFIIDLKGIEAKPAFPALREHARDRVVGTCTEWKVDANGMHVLGDFSRATPDAAEVLALCQEGFPMQASVGIRGLAIDYVEKGQTRKVNGITVDGPCEIWTKSVVQEVSFVSLGADDDTAAIVMAEQVDGADNPLTEDAMKMNKHLRALLVRMGLSKDATDEQAHAFLKEMGPEGEELAAGYPAETTPNGDGVQSGAQLSAPGGGPAPTPAPVAPAAPAVQADLAAERQRTTDIHHLCRKLGLPATLGDQHVQAGTSIAAFRELALEQALAANPRVGGFEHGTDESDKFRNLAAEGMLLRAGGKVEKQQAGSREFRNMRIIDLATKCLTRAGVSVQGLSATQIGDLILKPSLRMSASVSDFPAIFMDVANKRLQKAYEEAGSTWEQWCSIVDAADFKDINGVALSEAPDLGAGGRTRRVQDRRPEGQAGTLRRAQVRQDPWPDAGNDRQ</sequence>
<feature type="compositionally biased region" description="Pro residues" evidence="1">
    <location>
        <begin position="296"/>
        <end position="306"/>
    </location>
</feature>
<evidence type="ECO:0000313" key="2">
    <source>
        <dbReference type="EMBL" id="WMW64405.1"/>
    </source>
</evidence>
<proteinExistence type="predicted"/>
<dbReference type="EMBL" id="CP133659">
    <property type="protein sequence ID" value="WMW64405.1"/>
    <property type="molecule type" value="Genomic_DNA"/>
</dbReference>
<evidence type="ECO:0000256" key="1">
    <source>
        <dbReference type="SAM" id="MobiDB-lite"/>
    </source>
</evidence>
<protein>
    <submittedName>
        <fullName evidence="2">Uncharacterized protein</fullName>
    </submittedName>
</protein>
<feature type="region of interest" description="Disordered" evidence="1">
    <location>
        <begin position="270"/>
        <end position="307"/>
    </location>
</feature>
<reference evidence="2" key="1">
    <citation type="submission" date="2023-09" db="EMBL/GenBank/DDBJ databases">
        <authorList>
            <consortium name="CW5 consortium"/>
            <person name="Lu C.-W."/>
        </authorList>
    </citation>
    <scope>NUCLEOTIDE SEQUENCE</scope>
    <source>
        <strain evidence="2">KPS</strain>
    </source>
</reference>
<dbReference type="Proteomes" id="UP001180616">
    <property type="component" value="Chromosome"/>
</dbReference>